<evidence type="ECO:0000256" key="5">
    <source>
        <dbReference type="ARBA" id="ARBA00022989"/>
    </source>
</evidence>
<dbReference type="PROSITE" id="PS50928">
    <property type="entry name" value="ABC_TM1"/>
    <property type="match status" value="1"/>
</dbReference>
<feature type="transmembrane region" description="Helical" evidence="7">
    <location>
        <begin position="140"/>
        <end position="161"/>
    </location>
</feature>
<accession>A0A2R5EQL3</accession>
<dbReference type="RefSeq" id="WP_108992379.1">
    <property type="nucleotide sequence ID" value="NZ_BDQX01000087.1"/>
</dbReference>
<feature type="transmembrane region" description="Helical" evidence="7">
    <location>
        <begin position="12"/>
        <end position="32"/>
    </location>
</feature>
<reference evidence="9 10" key="1">
    <citation type="submission" date="2017-08" db="EMBL/GenBank/DDBJ databases">
        <title>Substantial Increase in Enzyme Production by Combined Drug-Resistance Mutations in Paenibacillus agaridevorans.</title>
        <authorList>
            <person name="Tanaka Y."/>
            <person name="Funane K."/>
            <person name="Hosaka T."/>
            <person name="Shiwa Y."/>
            <person name="Fujita N."/>
            <person name="Miyazaki T."/>
            <person name="Yoshikawa H."/>
            <person name="Murakami K."/>
            <person name="Kasahara K."/>
            <person name="Inaoka T."/>
            <person name="Hiraga Y."/>
            <person name="Ochi K."/>
        </authorList>
    </citation>
    <scope>NUCLEOTIDE SEQUENCE [LARGE SCALE GENOMIC DNA]</scope>
    <source>
        <strain evidence="9 10">T-3040</strain>
    </source>
</reference>
<dbReference type="Pfam" id="PF00528">
    <property type="entry name" value="BPD_transp_1"/>
    <property type="match status" value="1"/>
</dbReference>
<keyword evidence="4 7" id="KW-0812">Transmembrane</keyword>
<dbReference type="GO" id="GO:0005886">
    <property type="term" value="C:plasma membrane"/>
    <property type="evidence" value="ECO:0007669"/>
    <property type="project" value="UniProtKB-SubCell"/>
</dbReference>
<organism evidence="9 10">
    <name type="scientific">Paenibacillus agaridevorans</name>
    <dbReference type="NCBI Taxonomy" id="171404"/>
    <lineage>
        <taxon>Bacteria</taxon>
        <taxon>Bacillati</taxon>
        <taxon>Bacillota</taxon>
        <taxon>Bacilli</taxon>
        <taxon>Bacillales</taxon>
        <taxon>Paenibacillaceae</taxon>
        <taxon>Paenibacillus</taxon>
    </lineage>
</organism>
<evidence type="ECO:0000256" key="3">
    <source>
        <dbReference type="ARBA" id="ARBA00022475"/>
    </source>
</evidence>
<evidence type="ECO:0000256" key="1">
    <source>
        <dbReference type="ARBA" id="ARBA00004651"/>
    </source>
</evidence>
<dbReference type="Proteomes" id="UP000245202">
    <property type="component" value="Unassembled WGS sequence"/>
</dbReference>
<keyword evidence="6 7" id="KW-0472">Membrane</keyword>
<dbReference type="PANTHER" id="PTHR43744:SF6">
    <property type="entry name" value="ABC TRANSPORTER PERMEASE PROTEIN YESQ-RELATED"/>
    <property type="match status" value="1"/>
</dbReference>
<dbReference type="CDD" id="cd06261">
    <property type="entry name" value="TM_PBP2"/>
    <property type="match status" value="1"/>
</dbReference>
<comment type="similarity">
    <text evidence="7">Belongs to the binding-protein-dependent transport system permease family.</text>
</comment>
<dbReference type="Gene3D" id="1.10.3720.10">
    <property type="entry name" value="MetI-like"/>
    <property type="match status" value="1"/>
</dbReference>
<gene>
    <name evidence="9" type="ORF">PAT3040_01846</name>
</gene>
<dbReference type="InterPro" id="IPR000515">
    <property type="entry name" value="MetI-like"/>
</dbReference>
<comment type="subcellular location">
    <subcellularLocation>
        <location evidence="1 7">Cell membrane</location>
        <topology evidence="1 7">Multi-pass membrane protein</topology>
    </subcellularLocation>
</comment>
<keyword evidence="3" id="KW-1003">Cell membrane</keyword>
<protein>
    <submittedName>
        <fullName evidence="9">ABC transporter permease</fullName>
    </submittedName>
</protein>
<evidence type="ECO:0000313" key="10">
    <source>
        <dbReference type="Proteomes" id="UP000245202"/>
    </source>
</evidence>
<dbReference type="PANTHER" id="PTHR43744">
    <property type="entry name" value="ABC TRANSPORTER PERMEASE PROTEIN MG189-RELATED-RELATED"/>
    <property type="match status" value="1"/>
</dbReference>
<dbReference type="EMBL" id="BDQX01000087">
    <property type="protein sequence ID" value="GBG07298.1"/>
    <property type="molecule type" value="Genomic_DNA"/>
</dbReference>
<keyword evidence="2 7" id="KW-0813">Transport</keyword>
<comment type="caution">
    <text evidence="9">The sequence shown here is derived from an EMBL/GenBank/DDBJ whole genome shotgun (WGS) entry which is preliminary data.</text>
</comment>
<dbReference type="SUPFAM" id="SSF161098">
    <property type="entry name" value="MetI-like"/>
    <property type="match status" value="1"/>
</dbReference>
<keyword evidence="5 7" id="KW-1133">Transmembrane helix</keyword>
<feature type="domain" description="ABC transmembrane type-1" evidence="8">
    <location>
        <begin position="70"/>
        <end position="263"/>
    </location>
</feature>
<evidence type="ECO:0000256" key="7">
    <source>
        <dbReference type="RuleBase" id="RU363032"/>
    </source>
</evidence>
<dbReference type="AlphaFoldDB" id="A0A2R5EQL3"/>
<evidence type="ECO:0000256" key="6">
    <source>
        <dbReference type="ARBA" id="ARBA00023136"/>
    </source>
</evidence>
<dbReference type="InterPro" id="IPR035906">
    <property type="entry name" value="MetI-like_sf"/>
</dbReference>
<dbReference type="GO" id="GO:0055085">
    <property type="term" value="P:transmembrane transport"/>
    <property type="evidence" value="ECO:0007669"/>
    <property type="project" value="InterPro"/>
</dbReference>
<feature type="transmembrane region" description="Helical" evidence="7">
    <location>
        <begin position="73"/>
        <end position="93"/>
    </location>
</feature>
<feature type="transmembrane region" description="Helical" evidence="7">
    <location>
        <begin position="242"/>
        <end position="263"/>
    </location>
</feature>
<name>A0A2R5EQL3_9BACL</name>
<keyword evidence="10" id="KW-1185">Reference proteome</keyword>
<feature type="transmembrane region" description="Helical" evidence="7">
    <location>
        <begin position="182"/>
        <end position="204"/>
    </location>
</feature>
<evidence type="ECO:0000256" key="4">
    <source>
        <dbReference type="ARBA" id="ARBA00022692"/>
    </source>
</evidence>
<proteinExistence type="inferred from homology"/>
<evidence type="ECO:0000256" key="2">
    <source>
        <dbReference type="ARBA" id="ARBA00022448"/>
    </source>
</evidence>
<sequence length="278" mass="31445">MTEKRSLADVLWIVMLVAGALSVLYPLVWVFYQSLKTNQQFFQNVWSLPETLQWSNYKTAWVKYGIGKSLLNTLYYVGLSLIIGTFLTTLNAYALTRIEFKGRKLIWGIIMLSLFLPGINALIPQFVLMRDLQLTNSLTGLIILDSFGESVFFLLLLGGFMQSLPKELEESAYMDGASIFQVFLRIIAPLATPGIVTVAIFKFLGLYNNFLAPFIYLSDQKKYTIGVAMYQANQLMQYTSDWVTLFAGVLIAMIPSVFMFVFFQRWIMEGATLGGVKG</sequence>
<evidence type="ECO:0000313" key="9">
    <source>
        <dbReference type="EMBL" id="GBG07298.1"/>
    </source>
</evidence>
<evidence type="ECO:0000259" key="8">
    <source>
        <dbReference type="PROSITE" id="PS50928"/>
    </source>
</evidence>
<feature type="transmembrane region" description="Helical" evidence="7">
    <location>
        <begin position="105"/>
        <end position="128"/>
    </location>
</feature>